<dbReference type="Pfam" id="PF04233">
    <property type="entry name" value="Phage_Mu_F"/>
    <property type="match status" value="1"/>
</dbReference>
<sequence>MPDPSGLQAAHDRYMRGLEARERGALNRLARGYAEAWRVMRDQLVANVARIQRAQASPDGIVPLDLVLRDQRLRALLEQSEAEIRRLGSLGAEIAEELQRFAAESAVRDSDQAMRAAWRDRLSAILDPDTRRALRDMPSWARIPTSALEDLYGFTADGSPLATLFDAIGPQARAGWESALVQGLARGLNPRDVAAMAQRATATGMARAMTIARTEMLRAYRQASGRNYQANSDVVREWVWISAGERRTCAACLGLHGSVHPITEVMSSHPNCRCSMAPRTRTLKEILGVDVPGDDSQISVPTGDSIFSRLSDDDKRVVLGGPGALAAWKAGEVELRDFIGLRRSPVWGDSHYQRSLRDARAAADERRRRAPPTPPPPAPKSPRSPRNPRAPRAAAPVQGKPGTPVRASRAGPHASSVSGALNMEPRIAGAYGNDVGAAIDRVHGDGPLSPIPVTIKRMPKGRQGQFATYGSGTPAEINMRAKPDHPRLTLAHEIGHWLDQSGIGRNGAAPTSGGHGQVTRWLSIWPDKAPAEMVAWKEAVDKSDARGQLANLQHQMRTKKRIEFTSEDGTPNMARLSPTWLAYSLRTEELWARSYAQYIAVRSGDAGMMAELRTEQAEQRRMAVPITTQWQDADFAPIARAMDALFAALGWLH</sequence>
<reference evidence="3" key="1">
    <citation type="submission" date="2020-04" db="EMBL/GenBank/DDBJ databases">
        <authorList>
            <person name="Chiriac C."/>
            <person name="Salcher M."/>
            <person name="Ghai R."/>
            <person name="Kavagutti S V."/>
        </authorList>
    </citation>
    <scope>NUCLEOTIDE SEQUENCE</scope>
</reference>
<feature type="compositionally biased region" description="Pro residues" evidence="1">
    <location>
        <begin position="371"/>
        <end position="382"/>
    </location>
</feature>
<organism evidence="3">
    <name type="scientific">uncultured Caudovirales phage</name>
    <dbReference type="NCBI Taxonomy" id="2100421"/>
    <lineage>
        <taxon>Viruses</taxon>
        <taxon>Duplodnaviria</taxon>
        <taxon>Heunggongvirae</taxon>
        <taxon>Uroviricota</taxon>
        <taxon>Caudoviricetes</taxon>
        <taxon>Peduoviridae</taxon>
        <taxon>Maltschvirus</taxon>
        <taxon>Maltschvirus maltsch</taxon>
    </lineage>
</organism>
<evidence type="ECO:0000259" key="2">
    <source>
        <dbReference type="Pfam" id="PF04233"/>
    </source>
</evidence>
<dbReference type="EMBL" id="LR796475">
    <property type="protein sequence ID" value="CAB4147629.1"/>
    <property type="molecule type" value="Genomic_DNA"/>
</dbReference>
<feature type="domain" description="Phage head morphogenesis" evidence="2">
    <location>
        <begin position="178"/>
        <end position="276"/>
    </location>
</feature>
<dbReference type="InterPro" id="IPR006528">
    <property type="entry name" value="Phage_head_morphogenesis_dom"/>
</dbReference>
<evidence type="ECO:0000256" key="1">
    <source>
        <dbReference type="SAM" id="MobiDB-lite"/>
    </source>
</evidence>
<protein>
    <submittedName>
        <fullName evidence="3">Phage head morphogenesis domain</fullName>
    </submittedName>
</protein>
<accession>A0A6J5MVE0</accession>
<feature type="compositionally biased region" description="Basic and acidic residues" evidence="1">
    <location>
        <begin position="351"/>
        <end position="367"/>
    </location>
</feature>
<evidence type="ECO:0000313" key="3">
    <source>
        <dbReference type="EMBL" id="CAB4147629.1"/>
    </source>
</evidence>
<proteinExistence type="predicted"/>
<dbReference type="NCBIfam" id="TIGR01641">
    <property type="entry name" value="phageSPP1_gp7"/>
    <property type="match status" value="1"/>
</dbReference>
<feature type="region of interest" description="Disordered" evidence="1">
    <location>
        <begin position="350"/>
        <end position="418"/>
    </location>
</feature>
<name>A0A6J5MVE0_9CAUD</name>
<gene>
    <name evidence="3" type="ORF">UFOVP505_40</name>
</gene>